<organism evidence="1 2">
    <name type="scientific">Rangifer tarandus platyrhynchus</name>
    <name type="common">Svalbard reindeer</name>
    <dbReference type="NCBI Taxonomy" id="3082113"/>
    <lineage>
        <taxon>Eukaryota</taxon>
        <taxon>Metazoa</taxon>
        <taxon>Chordata</taxon>
        <taxon>Craniata</taxon>
        <taxon>Vertebrata</taxon>
        <taxon>Euteleostomi</taxon>
        <taxon>Mammalia</taxon>
        <taxon>Eutheria</taxon>
        <taxon>Laurasiatheria</taxon>
        <taxon>Artiodactyla</taxon>
        <taxon>Ruminantia</taxon>
        <taxon>Pecora</taxon>
        <taxon>Cervidae</taxon>
        <taxon>Odocoileinae</taxon>
        <taxon>Rangifer</taxon>
    </lineage>
</organism>
<proteinExistence type="predicted"/>
<reference evidence="1" key="1">
    <citation type="submission" date="2023-05" db="EMBL/GenBank/DDBJ databases">
        <authorList>
            <consortium name="ELIXIR-Norway"/>
        </authorList>
    </citation>
    <scope>NUCLEOTIDE SEQUENCE</scope>
</reference>
<gene>
    <name evidence="1" type="ORF">MRATA1EN22A_LOCUS5483</name>
</gene>
<dbReference type="Proteomes" id="UP001162501">
    <property type="component" value="Chromosome 14"/>
</dbReference>
<accession>A0AC59YFH4</accession>
<protein>
    <submittedName>
        <fullName evidence="1">Uncharacterized protein</fullName>
    </submittedName>
</protein>
<sequence>MVVYSPFPKVSMLRPPSSAVCMPDAEGDTLRLSLVGTDAVAALWEQFLGMELPGLDDAHTLSLTQQSFVSKGLTCPWAPQNKPPPFLLTYQHSSSQLSHSGQFAGCQ</sequence>
<name>A0AC59YFH4_RANTA</name>
<reference evidence="1" key="2">
    <citation type="submission" date="2025-03" db="EMBL/GenBank/DDBJ databases">
        <authorList>
            <consortium name="ELIXIR-Norway"/>
            <consortium name="Elixir Norway"/>
        </authorList>
    </citation>
    <scope>NUCLEOTIDE SEQUENCE</scope>
</reference>
<evidence type="ECO:0000313" key="1">
    <source>
        <dbReference type="EMBL" id="CAM9648401.1"/>
    </source>
</evidence>
<evidence type="ECO:0000313" key="2">
    <source>
        <dbReference type="Proteomes" id="UP001162501"/>
    </source>
</evidence>
<dbReference type="EMBL" id="OX596098">
    <property type="protein sequence ID" value="CAM9648401.1"/>
    <property type="molecule type" value="Genomic_DNA"/>
</dbReference>